<keyword evidence="2" id="KW-1185">Reference proteome</keyword>
<evidence type="ECO:0000313" key="2">
    <source>
        <dbReference type="Proteomes" id="UP001056120"/>
    </source>
</evidence>
<protein>
    <submittedName>
        <fullName evidence="1">Uncharacterized protein</fullName>
    </submittedName>
</protein>
<organism evidence="1 2">
    <name type="scientific">Smallanthus sonchifolius</name>
    <dbReference type="NCBI Taxonomy" id="185202"/>
    <lineage>
        <taxon>Eukaryota</taxon>
        <taxon>Viridiplantae</taxon>
        <taxon>Streptophyta</taxon>
        <taxon>Embryophyta</taxon>
        <taxon>Tracheophyta</taxon>
        <taxon>Spermatophyta</taxon>
        <taxon>Magnoliopsida</taxon>
        <taxon>eudicotyledons</taxon>
        <taxon>Gunneridae</taxon>
        <taxon>Pentapetalae</taxon>
        <taxon>asterids</taxon>
        <taxon>campanulids</taxon>
        <taxon>Asterales</taxon>
        <taxon>Asteraceae</taxon>
        <taxon>Asteroideae</taxon>
        <taxon>Heliantheae alliance</taxon>
        <taxon>Millerieae</taxon>
        <taxon>Smallanthus</taxon>
    </lineage>
</organism>
<gene>
    <name evidence="1" type="ORF">L1987_74963</name>
</gene>
<accession>A0ACB9A414</accession>
<reference evidence="1 2" key="2">
    <citation type="journal article" date="2022" name="Mol. Ecol. Resour.">
        <title>The genomes of chicory, endive, great burdock and yacon provide insights into Asteraceae paleo-polyploidization history and plant inulin production.</title>
        <authorList>
            <person name="Fan W."/>
            <person name="Wang S."/>
            <person name="Wang H."/>
            <person name="Wang A."/>
            <person name="Jiang F."/>
            <person name="Liu H."/>
            <person name="Zhao H."/>
            <person name="Xu D."/>
            <person name="Zhang Y."/>
        </authorList>
    </citation>
    <scope>NUCLEOTIDE SEQUENCE [LARGE SCALE GENOMIC DNA]</scope>
    <source>
        <strain evidence="2">cv. Yunnan</strain>
        <tissue evidence="1">Leaves</tissue>
    </source>
</reference>
<comment type="caution">
    <text evidence="1">The sequence shown here is derived from an EMBL/GenBank/DDBJ whole genome shotgun (WGS) entry which is preliminary data.</text>
</comment>
<name>A0ACB9A414_9ASTR</name>
<evidence type="ECO:0000313" key="1">
    <source>
        <dbReference type="EMBL" id="KAI3704736.1"/>
    </source>
</evidence>
<dbReference type="EMBL" id="CM042042">
    <property type="protein sequence ID" value="KAI3704736.1"/>
    <property type="molecule type" value="Genomic_DNA"/>
</dbReference>
<sequence>MMVLLPNFRLSRNAQMPQPFLPPKLGFLIWVLSRSFGRSTVAEHVAAGWPAWLSAVAGEAIDGWIPQKSDSFERLEKVYRHKEVQ</sequence>
<dbReference type="Proteomes" id="UP001056120">
    <property type="component" value="Linkage Group LG25"/>
</dbReference>
<reference evidence="2" key="1">
    <citation type="journal article" date="2022" name="Mol. Ecol. Resour.">
        <title>The genomes of chicory, endive, great burdock and yacon provide insights into Asteraceae palaeo-polyploidization history and plant inulin production.</title>
        <authorList>
            <person name="Fan W."/>
            <person name="Wang S."/>
            <person name="Wang H."/>
            <person name="Wang A."/>
            <person name="Jiang F."/>
            <person name="Liu H."/>
            <person name="Zhao H."/>
            <person name="Xu D."/>
            <person name="Zhang Y."/>
        </authorList>
    </citation>
    <scope>NUCLEOTIDE SEQUENCE [LARGE SCALE GENOMIC DNA]</scope>
    <source>
        <strain evidence="2">cv. Yunnan</strain>
    </source>
</reference>
<proteinExistence type="predicted"/>